<dbReference type="InterPro" id="IPR012337">
    <property type="entry name" value="RNaseH-like_sf"/>
</dbReference>
<evidence type="ECO:0000313" key="3">
    <source>
        <dbReference type="Proteomes" id="UP001279734"/>
    </source>
</evidence>
<dbReference type="SUPFAM" id="SSF53098">
    <property type="entry name" value="Ribonuclease H-like"/>
    <property type="match status" value="1"/>
</dbReference>
<reference evidence="2" key="1">
    <citation type="submission" date="2023-05" db="EMBL/GenBank/DDBJ databases">
        <title>Nepenthes gracilis genome sequencing.</title>
        <authorList>
            <person name="Fukushima K."/>
        </authorList>
    </citation>
    <scope>NUCLEOTIDE SEQUENCE</scope>
    <source>
        <strain evidence="2">SING2019-196</strain>
    </source>
</reference>
<dbReference type="EMBL" id="BSYO01000001">
    <property type="protein sequence ID" value="GMG98480.1"/>
    <property type="molecule type" value="Genomic_DNA"/>
</dbReference>
<protein>
    <recommendedName>
        <fullName evidence="1">DUF659 domain-containing protein</fullName>
    </recommendedName>
</protein>
<accession>A0AAD3P2Y1</accession>
<dbReference type="PANTHER" id="PTHR32166">
    <property type="entry name" value="OSJNBA0013A04.12 PROTEIN"/>
    <property type="match status" value="1"/>
</dbReference>
<dbReference type="InterPro" id="IPR007021">
    <property type="entry name" value="DUF659"/>
</dbReference>
<comment type="caution">
    <text evidence="2">The sequence shown here is derived from an EMBL/GenBank/DDBJ whole genome shotgun (WGS) entry which is preliminary data.</text>
</comment>
<feature type="domain" description="DUF659" evidence="1">
    <location>
        <begin position="11"/>
        <end position="83"/>
    </location>
</feature>
<evidence type="ECO:0000259" key="1">
    <source>
        <dbReference type="Pfam" id="PF04937"/>
    </source>
</evidence>
<sequence>MMVVSDGGLIITLADVILEAGPTNVLQVITHLGHFSRGFESITEARFPHIFWSHCTSHSINLLMEEIAELDWMKAVVSCARGIDQLISTYRRSSSCLVIDTTKESSDPLSLKFAPSYALVKRIFETKQALQEEVVGEEWKRWKLTTPEDVSSIEAVIFGDDFWGRAHLMLQLCEPFMRLLATFDIKKSIMGDVYYWWVQSLEAVRSRGIDEVTVNQLELLAENRWDVLFSPLHAAGYILNPRYFGRGQSKKKTLMRGWKATVERYESDSATRLLLREQLSAYWRLQGSLGEADAMECRDKMDPVAWWENFGFETPNLQTLAIKILSQVSCVEVCRESWQCDNLPCREAIKRSAVERGEDIEDLVFVRNNLRLQSQKL</sequence>
<dbReference type="AlphaFoldDB" id="A0AAD3P2Y1"/>
<keyword evidence="3" id="KW-1185">Reference proteome</keyword>
<dbReference type="Proteomes" id="UP001279734">
    <property type="component" value="Unassembled WGS sequence"/>
</dbReference>
<name>A0AAD3P2Y1_NEPGR</name>
<dbReference type="PANTHER" id="PTHR32166:SF85">
    <property type="entry name" value="DIMERIZATION, PUTATIVE-RELATED"/>
    <property type="match status" value="1"/>
</dbReference>
<dbReference type="Pfam" id="PF04937">
    <property type="entry name" value="DUF659"/>
    <property type="match status" value="1"/>
</dbReference>
<evidence type="ECO:0000313" key="2">
    <source>
        <dbReference type="EMBL" id="GMG98480.1"/>
    </source>
</evidence>
<gene>
    <name evidence="2" type="ORF">Nepgr_000320</name>
</gene>
<organism evidence="2 3">
    <name type="scientific">Nepenthes gracilis</name>
    <name type="common">Slender pitcher plant</name>
    <dbReference type="NCBI Taxonomy" id="150966"/>
    <lineage>
        <taxon>Eukaryota</taxon>
        <taxon>Viridiplantae</taxon>
        <taxon>Streptophyta</taxon>
        <taxon>Embryophyta</taxon>
        <taxon>Tracheophyta</taxon>
        <taxon>Spermatophyta</taxon>
        <taxon>Magnoliopsida</taxon>
        <taxon>eudicotyledons</taxon>
        <taxon>Gunneridae</taxon>
        <taxon>Pentapetalae</taxon>
        <taxon>Caryophyllales</taxon>
        <taxon>Nepenthaceae</taxon>
        <taxon>Nepenthes</taxon>
    </lineage>
</organism>
<proteinExistence type="predicted"/>